<keyword evidence="2" id="KW-0805">Transcription regulation</keyword>
<feature type="domain" description="HTH tetR-type" evidence="6">
    <location>
        <begin position="5"/>
        <end position="65"/>
    </location>
</feature>
<dbReference type="RefSeq" id="WP_382388182.1">
    <property type="nucleotide sequence ID" value="NZ_JBHLWI010000037.1"/>
</dbReference>
<keyword evidence="3 5" id="KW-0238">DNA-binding</keyword>
<dbReference type="PANTHER" id="PTHR30055:SF175">
    <property type="entry name" value="HTH-TYPE TRANSCRIPTIONAL REPRESSOR KSTR2"/>
    <property type="match status" value="1"/>
</dbReference>
<feature type="DNA-binding region" description="H-T-H motif" evidence="5">
    <location>
        <begin position="28"/>
        <end position="47"/>
    </location>
</feature>
<reference evidence="7 8" key="1">
    <citation type="submission" date="2024-09" db="EMBL/GenBank/DDBJ databases">
        <authorList>
            <person name="Sun Q."/>
            <person name="Mori K."/>
        </authorList>
    </citation>
    <scope>NUCLEOTIDE SEQUENCE [LARGE SCALE GENOMIC DNA]</scope>
    <source>
        <strain evidence="7 8">CCM 7650</strain>
    </source>
</reference>
<keyword evidence="1" id="KW-0678">Repressor</keyword>
<dbReference type="SUPFAM" id="SSF48498">
    <property type="entry name" value="Tetracyclin repressor-like, C-terminal domain"/>
    <property type="match status" value="1"/>
</dbReference>
<comment type="caution">
    <text evidence="7">The sequence shown here is derived from an EMBL/GenBank/DDBJ whole genome shotgun (WGS) entry which is preliminary data.</text>
</comment>
<evidence type="ECO:0000256" key="2">
    <source>
        <dbReference type="ARBA" id="ARBA00023015"/>
    </source>
</evidence>
<dbReference type="Gene3D" id="1.10.10.60">
    <property type="entry name" value="Homeodomain-like"/>
    <property type="match status" value="1"/>
</dbReference>
<dbReference type="PANTHER" id="PTHR30055">
    <property type="entry name" value="HTH-TYPE TRANSCRIPTIONAL REGULATOR RUTR"/>
    <property type="match status" value="1"/>
</dbReference>
<evidence type="ECO:0000313" key="8">
    <source>
        <dbReference type="Proteomes" id="UP001589797"/>
    </source>
</evidence>
<sequence length="211" mass="24189">MSKKADIESRILDVSYKLFLEQGYKNTTMDDIAQRLTMSKKTLYKYFPGKMELLAASFEILKNRLSLKVSTLLENQYIPYTAKLKSLLTVVATDLAPINPELLEDLREHAPEIWKNLQEYIRESAYLRFHKLIQEGKEKGFVASHVNVSLVVLIYASAIQNLIDSKFLAQFPGQIKDKMGLKTSEIYDQVIQIIYHGILTEDAKKDFHGLG</sequence>
<protein>
    <submittedName>
        <fullName evidence="7">TetR/AcrR family transcriptional regulator</fullName>
    </submittedName>
</protein>
<dbReference type="InterPro" id="IPR050109">
    <property type="entry name" value="HTH-type_TetR-like_transc_reg"/>
</dbReference>
<proteinExistence type="predicted"/>
<evidence type="ECO:0000256" key="3">
    <source>
        <dbReference type="ARBA" id="ARBA00023125"/>
    </source>
</evidence>
<dbReference type="EMBL" id="JBHLWI010000037">
    <property type="protein sequence ID" value="MFC0263698.1"/>
    <property type="molecule type" value="Genomic_DNA"/>
</dbReference>
<evidence type="ECO:0000256" key="4">
    <source>
        <dbReference type="ARBA" id="ARBA00023163"/>
    </source>
</evidence>
<dbReference type="Proteomes" id="UP001589797">
    <property type="component" value="Unassembled WGS sequence"/>
</dbReference>
<keyword evidence="4" id="KW-0804">Transcription</keyword>
<evidence type="ECO:0000256" key="1">
    <source>
        <dbReference type="ARBA" id="ARBA00022491"/>
    </source>
</evidence>
<dbReference type="InterPro" id="IPR001647">
    <property type="entry name" value="HTH_TetR"/>
</dbReference>
<dbReference type="InterPro" id="IPR036271">
    <property type="entry name" value="Tet_transcr_reg_TetR-rel_C_sf"/>
</dbReference>
<organism evidence="7 8">
    <name type="scientific">Fontibacter flavus</name>
    <dbReference type="NCBI Taxonomy" id="654838"/>
    <lineage>
        <taxon>Bacteria</taxon>
        <taxon>Pseudomonadati</taxon>
        <taxon>Bacteroidota</taxon>
        <taxon>Cytophagia</taxon>
        <taxon>Cytophagales</taxon>
        <taxon>Cyclobacteriaceae</taxon>
        <taxon>Fontibacter</taxon>
    </lineage>
</organism>
<gene>
    <name evidence="7" type="ORF">ACFFIP_13480</name>
</gene>
<keyword evidence="8" id="KW-1185">Reference proteome</keyword>
<name>A0ABV6FV32_9BACT</name>
<accession>A0ABV6FV32</accession>
<dbReference type="Pfam" id="PF00440">
    <property type="entry name" value="TetR_N"/>
    <property type="match status" value="1"/>
</dbReference>
<dbReference type="PRINTS" id="PR00455">
    <property type="entry name" value="HTHTETR"/>
</dbReference>
<dbReference type="InterPro" id="IPR009057">
    <property type="entry name" value="Homeodomain-like_sf"/>
</dbReference>
<dbReference type="Gene3D" id="1.10.357.10">
    <property type="entry name" value="Tetracycline Repressor, domain 2"/>
    <property type="match status" value="1"/>
</dbReference>
<evidence type="ECO:0000313" key="7">
    <source>
        <dbReference type="EMBL" id="MFC0263698.1"/>
    </source>
</evidence>
<evidence type="ECO:0000256" key="5">
    <source>
        <dbReference type="PROSITE-ProRule" id="PRU00335"/>
    </source>
</evidence>
<dbReference type="SUPFAM" id="SSF46689">
    <property type="entry name" value="Homeodomain-like"/>
    <property type="match status" value="1"/>
</dbReference>
<dbReference type="PROSITE" id="PS50977">
    <property type="entry name" value="HTH_TETR_2"/>
    <property type="match status" value="1"/>
</dbReference>
<evidence type="ECO:0000259" key="6">
    <source>
        <dbReference type="PROSITE" id="PS50977"/>
    </source>
</evidence>